<organism evidence="1">
    <name type="scientific">viral metagenome</name>
    <dbReference type="NCBI Taxonomy" id="1070528"/>
    <lineage>
        <taxon>unclassified sequences</taxon>
        <taxon>metagenomes</taxon>
        <taxon>organismal metagenomes</taxon>
    </lineage>
</organism>
<name>A0A6C0F4K3_9ZZZZ</name>
<sequence length="257" mass="29330">MAHPINAVRSTELIPGEIYYGFFNSALDGRPTYLRATFTEYWTNRAGYLMARFHNGSYNMPSLGISTPIQARGDFPDGSSFRIWDDNTGANNFYKACRFTPKEKAELKTRLCLRQRRQYERGLTGSTPEGKSFPRDLVREIALRYLTDDRVGHVGQWKVFPRPPMDYTKLGFSAHTNEMFRDAEQAITKADKWEWMRTADPGRGGYAGCIAPEFQAITRCMKYDGHSGGSFGGTFRTMQYLAKVGREEFREAYAPAK</sequence>
<dbReference type="AlphaFoldDB" id="A0A6C0F4K3"/>
<accession>A0A6C0F4K3</accession>
<protein>
    <submittedName>
        <fullName evidence="1">Uncharacterized protein</fullName>
    </submittedName>
</protein>
<proteinExistence type="predicted"/>
<dbReference type="EMBL" id="MN739022">
    <property type="protein sequence ID" value="QHT35499.1"/>
    <property type="molecule type" value="Genomic_DNA"/>
</dbReference>
<evidence type="ECO:0000313" key="1">
    <source>
        <dbReference type="EMBL" id="QHT35499.1"/>
    </source>
</evidence>
<reference evidence="1" key="1">
    <citation type="journal article" date="2020" name="Nature">
        <title>Giant virus diversity and host interactions through global metagenomics.</title>
        <authorList>
            <person name="Schulz F."/>
            <person name="Roux S."/>
            <person name="Paez-Espino D."/>
            <person name="Jungbluth S."/>
            <person name="Walsh D.A."/>
            <person name="Denef V.J."/>
            <person name="McMahon K.D."/>
            <person name="Konstantinidis K.T."/>
            <person name="Eloe-Fadrosh E.A."/>
            <person name="Kyrpides N.C."/>
            <person name="Woyke T."/>
        </authorList>
    </citation>
    <scope>NUCLEOTIDE SEQUENCE</scope>
    <source>
        <strain evidence="1">GVMAG-M-3300009180-45</strain>
    </source>
</reference>